<name>W9RFS2_9ROSA</name>
<protein>
    <submittedName>
        <fullName evidence="1">Uncharacterized protein</fullName>
    </submittedName>
</protein>
<evidence type="ECO:0000313" key="2">
    <source>
        <dbReference type="Proteomes" id="UP000030645"/>
    </source>
</evidence>
<gene>
    <name evidence="1" type="ORF">L484_008870</name>
</gene>
<dbReference type="PANTHER" id="PTHR37243">
    <property type="entry name" value="NEGATIVE REGULATOR OF SYSTEMIC ACQUIRED RESISTANCE SNI1"/>
    <property type="match status" value="1"/>
</dbReference>
<evidence type="ECO:0000313" key="1">
    <source>
        <dbReference type="EMBL" id="EXB88551.1"/>
    </source>
</evidence>
<dbReference type="GO" id="GO:0030915">
    <property type="term" value="C:Smc5-Smc6 complex"/>
    <property type="evidence" value="ECO:0007669"/>
    <property type="project" value="InterPro"/>
</dbReference>
<accession>W9RFS2</accession>
<dbReference type="AlphaFoldDB" id="W9RFS2"/>
<dbReference type="GO" id="GO:0005634">
    <property type="term" value="C:nucleus"/>
    <property type="evidence" value="ECO:0007669"/>
    <property type="project" value="InterPro"/>
</dbReference>
<dbReference type="GO" id="GO:0045892">
    <property type="term" value="P:negative regulation of DNA-templated transcription"/>
    <property type="evidence" value="ECO:0007669"/>
    <property type="project" value="InterPro"/>
</dbReference>
<organism evidence="1 2">
    <name type="scientific">Morus notabilis</name>
    <dbReference type="NCBI Taxonomy" id="981085"/>
    <lineage>
        <taxon>Eukaryota</taxon>
        <taxon>Viridiplantae</taxon>
        <taxon>Streptophyta</taxon>
        <taxon>Embryophyta</taxon>
        <taxon>Tracheophyta</taxon>
        <taxon>Spermatophyta</taxon>
        <taxon>Magnoliopsida</taxon>
        <taxon>eudicotyledons</taxon>
        <taxon>Gunneridae</taxon>
        <taxon>Pentapetalae</taxon>
        <taxon>rosids</taxon>
        <taxon>fabids</taxon>
        <taxon>Rosales</taxon>
        <taxon>Moraceae</taxon>
        <taxon>Moreae</taxon>
        <taxon>Morus</taxon>
    </lineage>
</organism>
<dbReference type="GO" id="GO:0006974">
    <property type="term" value="P:DNA damage response"/>
    <property type="evidence" value="ECO:0007669"/>
    <property type="project" value="InterPro"/>
</dbReference>
<dbReference type="GO" id="GO:0010113">
    <property type="term" value="P:negative regulation of systemic acquired resistance"/>
    <property type="evidence" value="ECO:0007669"/>
    <property type="project" value="TreeGrafter"/>
</dbReference>
<proteinExistence type="predicted"/>
<keyword evidence="2" id="KW-1185">Reference proteome</keyword>
<dbReference type="Proteomes" id="UP000030645">
    <property type="component" value="Unassembled WGS sequence"/>
</dbReference>
<dbReference type="PANTHER" id="PTHR37243:SF2">
    <property type="entry name" value="NEGATIVE REGULATOR OF SYSTEMIC ACQUIRED RESISTANCE SNI1"/>
    <property type="match status" value="1"/>
</dbReference>
<sequence length="167" mass="18984">MEKERVEGWKKRTFWPSSPHPVLKTPRTLMKTAFPRVHLSNVNKPQSENAIPELVVAKEAWSPFVVSMEHSGCQREADKDKGGQIDSYGFHLLIQDLINVADETNFQQSDTKFSFLLHHGRAIDHSLERQALRTPCWESVAGVEETDVAKVPFGRRELVPGDVRRAP</sequence>
<dbReference type="GO" id="GO:0000976">
    <property type="term" value="F:transcription cis-regulatory region binding"/>
    <property type="evidence" value="ECO:0007669"/>
    <property type="project" value="TreeGrafter"/>
</dbReference>
<reference evidence="2" key="1">
    <citation type="submission" date="2013-01" db="EMBL/GenBank/DDBJ databases">
        <title>Draft Genome Sequence of a Mulberry Tree, Morus notabilis C.K. Schneid.</title>
        <authorList>
            <person name="He N."/>
            <person name="Zhao S."/>
        </authorList>
    </citation>
    <scope>NUCLEOTIDE SEQUENCE</scope>
</reference>
<dbReference type="InterPro" id="IPR034561">
    <property type="entry name" value="SNI1"/>
</dbReference>
<dbReference type="EMBL" id="KE344975">
    <property type="protein sequence ID" value="EXB88551.1"/>
    <property type="molecule type" value="Genomic_DNA"/>
</dbReference>